<organism evidence="3">
    <name type="scientific">Thermogemmatispora argillosa</name>
    <dbReference type="NCBI Taxonomy" id="2045280"/>
    <lineage>
        <taxon>Bacteria</taxon>
        <taxon>Bacillati</taxon>
        <taxon>Chloroflexota</taxon>
        <taxon>Ktedonobacteria</taxon>
        <taxon>Thermogemmatisporales</taxon>
        <taxon>Thermogemmatisporaceae</taxon>
        <taxon>Thermogemmatispora</taxon>
    </lineage>
</organism>
<gene>
    <name evidence="3" type="ORF">KTA_35480</name>
</gene>
<evidence type="ECO:0000256" key="1">
    <source>
        <dbReference type="SAM" id="MobiDB-lite"/>
    </source>
</evidence>
<reference evidence="3" key="1">
    <citation type="submission" date="2018-12" db="EMBL/GenBank/DDBJ databases">
        <title>Novel natural products biosynthetic potential of the class Ktedonobacteria.</title>
        <authorList>
            <person name="Zheng Y."/>
            <person name="Saitou A."/>
            <person name="Wang C.M."/>
            <person name="Toyoda A."/>
            <person name="Minakuchi Y."/>
            <person name="Sekiguchi Y."/>
            <person name="Ueda K."/>
            <person name="Takano H."/>
            <person name="Sakai Y."/>
            <person name="Yokota A."/>
            <person name="Yabe S."/>
        </authorList>
    </citation>
    <scope>NUCLEOTIDE SEQUENCE</scope>
    <source>
        <strain evidence="3">A3-2</strain>
    </source>
</reference>
<dbReference type="SUPFAM" id="SSF46785">
    <property type="entry name" value="Winged helix' DNA-binding domain"/>
    <property type="match status" value="1"/>
</dbReference>
<feature type="region of interest" description="Disordered" evidence="1">
    <location>
        <begin position="186"/>
        <end position="205"/>
    </location>
</feature>
<name>A0A455T6Q0_9CHLR</name>
<dbReference type="Gene3D" id="1.10.10.10">
    <property type="entry name" value="Winged helix-like DNA-binding domain superfamily/Winged helix DNA-binding domain"/>
    <property type="match status" value="1"/>
</dbReference>
<evidence type="ECO:0000259" key="2">
    <source>
        <dbReference type="Pfam" id="PF03551"/>
    </source>
</evidence>
<dbReference type="EMBL" id="AP019377">
    <property type="protein sequence ID" value="BBH95349.1"/>
    <property type="molecule type" value="Genomic_DNA"/>
</dbReference>
<dbReference type="Pfam" id="PF03551">
    <property type="entry name" value="PadR"/>
    <property type="match status" value="1"/>
</dbReference>
<dbReference type="InterPro" id="IPR036390">
    <property type="entry name" value="WH_DNA-bd_sf"/>
</dbReference>
<evidence type="ECO:0000313" key="3">
    <source>
        <dbReference type="EMBL" id="BBH95349.1"/>
    </source>
</evidence>
<dbReference type="PANTHER" id="PTHR43252">
    <property type="entry name" value="TRANSCRIPTIONAL REGULATOR YQJI"/>
    <property type="match status" value="1"/>
</dbReference>
<sequence length="205" mass="23728">MYELLILLMLMRGPAHGYLIAKVINDMIGPYAALSHGRLYPLLAKLEQQGLIQVEQSGSGQQSDRQTRVYRITEAGRQRFHQLMMDTTSNLGEYREIFAHKVEGFEFLTPAERLHLIEHYINYCEAHIQHLYAKAEEILNKFANSPAPWPSERLENKLNTFYHRIEHWKLELRWVKRLRESALQSQARQEEAAAASGQGLAPQSD</sequence>
<dbReference type="InterPro" id="IPR005149">
    <property type="entry name" value="Tscrpt_reg_PadR_N"/>
</dbReference>
<proteinExistence type="predicted"/>
<dbReference type="AlphaFoldDB" id="A0A455T6Q0"/>
<accession>A0A455T6Q0</accession>
<protein>
    <recommendedName>
        <fullName evidence="2">Transcription regulator PadR N-terminal domain-containing protein</fullName>
    </recommendedName>
</protein>
<dbReference type="InterPro" id="IPR036388">
    <property type="entry name" value="WH-like_DNA-bd_sf"/>
</dbReference>
<feature type="domain" description="Transcription regulator PadR N-terminal" evidence="2">
    <location>
        <begin position="6"/>
        <end position="81"/>
    </location>
</feature>
<dbReference type="PANTHER" id="PTHR43252:SF2">
    <property type="entry name" value="TRANSCRIPTION REGULATOR, PADR-LIKE FAMILY"/>
    <property type="match status" value="1"/>
</dbReference>